<evidence type="ECO:0000313" key="3">
    <source>
        <dbReference type="Proteomes" id="UP000061227"/>
    </source>
</evidence>
<dbReference type="PANTHER" id="PTHR34980:SF2">
    <property type="entry name" value="INNER MEMBRANE PROTEIN YHAH-RELATED"/>
    <property type="match status" value="1"/>
</dbReference>
<dbReference type="InterPro" id="IPR008523">
    <property type="entry name" value="DUF805"/>
</dbReference>
<sequence>MIEMIHAYEDYWKEYLDFSGRSTRAEFWRVVFDNLILTLVVVVLTSGSLFGLFSQLLEDHFTGISLGVFSLSLVALVVSLFYGLATIIPNLALEYRRFMDTGLSKSWFILPILALVLPVLYLLTFNWLLLVALVVVEAVVLVVNLSKTGQFSKK</sequence>
<feature type="transmembrane region" description="Helical" evidence="1">
    <location>
        <begin position="31"/>
        <end position="52"/>
    </location>
</feature>
<dbReference type="STRING" id="220714.SAMN05660469_1407"/>
<evidence type="ECO:0000313" key="2">
    <source>
        <dbReference type="EMBL" id="GAP02906.1"/>
    </source>
</evidence>
<keyword evidence="1" id="KW-1133">Transmembrane helix</keyword>
<dbReference type="Pfam" id="PF05656">
    <property type="entry name" value="DUF805"/>
    <property type="match status" value="1"/>
</dbReference>
<evidence type="ECO:0008006" key="4">
    <source>
        <dbReference type="Google" id="ProtNLM"/>
    </source>
</evidence>
<feature type="transmembrane region" description="Helical" evidence="1">
    <location>
        <begin position="64"/>
        <end position="85"/>
    </location>
</feature>
<keyword evidence="1" id="KW-0472">Membrane</keyword>
<name>A0A3F3GVM1_9LACO</name>
<feature type="transmembrane region" description="Helical" evidence="1">
    <location>
        <begin position="106"/>
        <end position="123"/>
    </location>
</feature>
<keyword evidence="3" id="KW-1185">Reference proteome</keyword>
<dbReference type="GO" id="GO:0005886">
    <property type="term" value="C:plasma membrane"/>
    <property type="evidence" value="ECO:0007669"/>
    <property type="project" value="TreeGrafter"/>
</dbReference>
<keyword evidence="1" id="KW-0812">Transmembrane</keyword>
<dbReference type="Proteomes" id="UP000061227">
    <property type="component" value="Unassembled WGS sequence"/>
</dbReference>
<accession>A0A3F3GVM1</accession>
<organism evidence="2 3">
    <name type="scientific">Fructobacillus pseudoficulneus</name>
    <dbReference type="NCBI Taxonomy" id="220714"/>
    <lineage>
        <taxon>Bacteria</taxon>
        <taxon>Bacillati</taxon>
        <taxon>Bacillota</taxon>
        <taxon>Bacilli</taxon>
        <taxon>Lactobacillales</taxon>
        <taxon>Lactobacillaceae</taxon>
        <taxon>Fructobacillus</taxon>
    </lineage>
</organism>
<dbReference type="EMBL" id="DF968065">
    <property type="protein sequence ID" value="GAP02906.1"/>
    <property type="molecule type" value="Genomic_DNA"/>
</dbReference>
<protein>
    <recommendedName>
        <fullName evidence="4">DUF805 domain-containing protein</fullName>
    </recommendedName>
</protein>
<proteinExistence type="predicted"/>
<evidence type="ECO:0000256" key="1">
    <source>
        <dbReference type="SAM" id="Phobius"/>
    </source>
</evidence>
<dbReference type="PANTHER" id="PTHR34980">
    <property type="entry name" value="INNER MEMBRANE PROTEIN-RELATED-RELATED"/>
    <property type="match status" value="1"/>
</dbReference>
<reference evidence="2 3" key="1">
    <citation type="journal article" date="2015" name="BMC Genomics">
        <title>Comparative genomics of Fructobacillus spp. and Leuconostoc spp. reveals niche-specific evolution of Fructobacillus spp.</title>
        <authorList>
            <person name="Endo A."/>
            <person name="Tanizawa Y."/>
            <person name="Tanaka N."/>
            <person name="Maeno S."/>
            <person name="Kumar H."/>
            <person name="Shiwa Y."/>
            <person name="Okada S."/>
            <person name="Yoshikawa H."/>
            <person name="Dicks L."/>
            <person name="Nakagawa J."/>
            <person name="Arita M."/>
        </authorList>
    </citation>
    <scope>NUCLEOTIDE SEQUENCE [LARGE SCALE GENOMIC DNA]</scope>
    <source>
        <strain evidence="2 3">DSM 15468</strain>
    </source>
</reference>
<dbReference type="AlphaFoldDB" id="A0A3F3GVM1"/>
<feature type="transmembrane region" description="Helical" evidence="1">
    <location>
        <begin position="129"/>
        <end position="146"/>
    </location>
</feature>
<gene>
    <name evidence="2" type="ORF">FPFC_030860</name>
</gene>